<evidence type="ECO:0000313" key="14">
    <source>
        <dbReference type="EMBL" id="WFD36551.1"/>
    </source>
</evidence>
<evidence type="ECO:0000256" key="11">
    <source>
        <dbReference type="ARBA" id="ARBA00023204"/>
    </source>
</evidence>
<dbReference type="InterPro" id="IPR043502">
    <property type="entry name" value="DNA/RNA_pol_sf"/>
</dbReference>
<proteinExistence type="inferred from homology"/>
<organism evidence="14 15">
    <name type="scientific">Malassezia cuniculi</name>
    <dbReference type="NCBI Taxonomy" id="948313"/>
    <lineage>
        <taxon>Eukaryota</taxon>
        <taxon>Fungi</taxon>
        <taxon>Dikarya</taxon>
        <taxon>Basidiomycota</taxon>
        <taxon>Ustilaginomycotina</taxon>
        <taxon>Malasseziomycetes</taxon>
        <taxon>Malasseziales</taxon>
        <taxon>Malasseziaceae</taxon>
        <taxon>Malassezia</taxon>
    </lineage>
</organism>
<keyword evidence="10 14" id="KW-0239">DNA-directed DNA polymerase</keyword>
<dbReference type="SUPFAM" id="SSF56672">
    <property type="entry name" value="DNA/RNA polymerases"/>
    <property type="match status" value="1"/>
</dbReference>
<comment type="similarity">
    <text evidence="1">Belongs to the DNA polymerase type-Y family.</text>
</comment>
<keyword evidence="5 14" id="KW-0548">Nucleotidyltransferase</keyword>
<dbReference type="GO" id="GO:0046872">
    <property type="term" value="F:metal ion binding"/>
    <property type="evidence" value="ECO:0007669"/>
    <property type="project" value="UniProtKB-KW"/>
</dbReference>
<dbReference type="Pfam" id="PF00817">
    <property type="entry name" value="IMS"/>
    <property type="match status" value="1"/>
</dbReference>
<dbReference type="Gene3D" id="3.40.1170.60">
    <property type="match status" value="1"/>
</dbReference>
<dbReference type="SUPFAM" id="SSF100879">
    <property type="entry name" value="Lesion bypass DNA polymerase (Y-family), little finger domain"/>
    <property type="match status" value="1"/>
</dbReference>
<dbReference type="Proteomes" id="UP001219933">
    <property type="component" value="Chromosome 5"/>
</dbReference>
<keyword evidence="11" id="KW-0234">DNA repair</keyword>
<name>A0AAF0EYF6_9BASI</name>
<evidence type="ECO:0000256" key="12">
    <source>
        <dbReference type="ARBA" id="ARBA00049244"/>
    </source>
</evidence>
<keyword evidence="4 14" id="KW-0808">Transferase</keyword>
<protein>
    <recommendedName>
        <fullName evidence="3">DNA polymerase kappa</fullName>
        <ecNumber evidence="2">2.7.7.7</ecNumber>
    </recommendedName>
</protein>
<dbReference type="PANTHER" id="PTHR11076:SF33">
    <property type="entry name" value="DNA POLYMERASE KAPPA"/>
    <property type="match status" value="1"/>
</dbReference>
<dbReference type="CDD" id="cd03586">
    <property type="entry name" value="PolY_Pol_IV_kappa"/>
    <property type="match status" value="1"/>
</dbReference>
<evidence type="ECO:0000256" key="2">
    <source>
        <dbReference type="ARBA" id="ARBA00012417"/>
    </source>
</evidence>
<dbReference type="InterPro" id="IPR043128">
    <property type="entry name" value="Rev_trsase/Diguanyl_cyclase"/>
</dbReference>
<evidence type="ECO:0000259" key="13">
    <source>
        <dbReference type="PROSITE" id="PS50173"/>
    </source>
</evidence>
<evidence type="ECO:0000256" key="7">
    <source>
        <dbReference type="ARBA" id="ARBA00022723"/>
    </source>
</evidence>
<dbReference type="PROSITE" id="PS50173">
    <property type="entry name" value="UMUC"/>
    <property type="match status" value="1"/>
</dbReference>
<keyword evidence="8" id="KW-0227">DNA damage</keyword>
<dbReference type="GO" id="GO:0006260">
    <property type="term" value="P:DNA replication"/>
    <property type="evidence" value="ECO:0007669"/>
    <property type="project" value="UniProtKB-KW"/>
</dbReference>
<dbReference type="Gene3D" id="3.30.1490.100">
    <property type="entry name" value="DNA polymerase, Y-family, little finger domain"/>
    <property type="match status" value="1"/>
</dbReference>
<keyword evidence="9" id="KW-0460">Magnesium</keyword>
<dbReference type="InterPro" id="IPR001126">
    <property type="entry name" value="UmuC"/>
</dbReference>
<dbReference type="NCBIfam" id="NF002677">
    <property type="entry name" value="PRK02406.1"/>
    <property type="match status" value="1"/>
</dbReference>
<feature type="domain" description="UmuC" evidence="13">
    <location>
        <begin position="103"/>
        <end position="282"/>
    </location>
</feature>
<reference evidence="14" key="1">
    <citation type="submission" date="2023-03" db="EMBL/GenBank/DDBJ databases">
        <title>Mating type loci evolution in Malassezia.</title>
        <authorList>
            <person name="Coelho M.A."/>
        </authorList>
    </citation>
    <scope>NUCLEOTIDE SEQUENCE</scope>
    <source>
        <strain evidence="14">CBS 11721</strain>
    </source>
</reference>
<dbReference type="GO" id="GO:0003684">
    <property type="term" value="F:damaged DNA binding"/>
    <property type="evidence" value="ECO:0007669"/>
    <property type="project" value="InterPro"/>
</dbReference>
<dbReference type="EC" id="2.7.7.7" evidence="2"/>
<evidence type="ECO:0000313" key="15">
    <source>
        <dbReference type="Proteomes" id="UP001219933"/>
    </source>
</evidence>
<dbReference type="AlphaFoldDB" id="A0AAF0EYF6"/>
<dbReference type="InterPro" id="IPR024728">
    <property type="entry name" value="PolY_HhH_motif"/>
</dbReference>
<comment type="catalytic activity">
    <reaction evidence="12">
        <text>DNA(n) + a 2'-deoxyribonucleoside 5'-triphosphate = DNA(n+1) + diphosphate</text>
        <dbReference type="Rhea" id="RHEA:22508"/>
        <dbReference type="Rhea" id="RHEA-COMP:17339"/>
        <dbReference type="Rhea" id="RHEA-COMP:17340"/>
        <dbReference type="ChEBI" id="CHEBI:33019"/>
        <dbReference type="ChEBI" id="CHEBI:61560"/>
        <dbReference type="ChEBI" id="CHEBI:173112"/>
        <dbReference type="EC" id="2.7.7.7"/>
    </reaction>
</comment>
<dbReference type="EMBL" id="CP119881">
    <property type="protein sequence ID" value="WFD36551.1"/>
    <property type="molecule type" value="Genomic_DNA"/>
</dbReference>
<evidence type="ECO:0000256" key="9">
    <source>
        <dbReference type="ARBA" id="ARBA00022842"/>
    </source>
</evidence>
<gene>
    <name evidence="14" type="ORF">MCUN1_003434</name>
</gene>
<dbReference type="InterPro" id="IPR017961">
    <property type="entry name" value="DNA_pol_Y-fam_little_finger"/>
</dbReference>
<dbReference type="GO" id="GO:0006281">
    <property type="term" value="P:DNA repair"/>
    <property type="evidence" value="ECO:0007669"/>
    <property type="project" value="UniProtKB-KW"/>
</dbReference>
<dbReference type="Pfam" id="PF11798">
    <property type="entry name" value="IMS_HHH"/>
    <property type="match status" value="1"/>
</dbReference>
<dbReference type="GO" id="GO:0042276">
    <property type="term" value="P:error-prone translesion synthesis"/>
    <property type="evidence" value="ECO:0007669"/>
    <property type="project" value="TreeGrafter"/>
</dbReference>
<dbReference type="Gene3D" id="3.30.70.270">
    <property type="match status" value="1"/>
</dbReference>
<evidence type="ECO:0000256" key="1">
    <source>
        <dbReference type="ARBA" id="ARBA00010945"/>
    </source>
</evidence>
<keyword evidence="15" id="KW-1185">Reference proteome</keyword>
<dbReference type="InterPro" id="IPR050116">
    <property type="entry name" value="DNA_polymerase-Y"/>
</dbReference>
<evidence type="ECO:0000256" key="3">
    <source>
        <dbReference type="ARBA" id="ARBA00016178"/>
    </source>
</evidence>
<evidence type="ECO:0000256" key="6">
    <source>
        <dbReference type="ARBA" id="ARBA00022705"/>
    </source>
</evidence>
<evidence type="ECO:0000256" key="5">
    <source>
        <dbReference type="ARBA" id="ARBA00022695"/>
    </source>
</evidence>
<dbReference type="Gene3D" id="1.10.150.810">
    <property type="match status" value="2"/>
</dbReference>
<dbReference type="GO" id="GO:0005634">
    <property type="term" value="C:nucleus"/>
    <property type="evidence" value="ECO:0007669"/>
    <property type="project" value="TreeGrafter"/>
</dbReference>
<dbReference type="GO" id="GO:0003887">
    <property type="term" value="F:DNA-directed DNA polymerase activity"/>
    <property type="evidence" value="ECO:0007669"/>
    <property type="project" value="UniProtKB-KW"/>
</dbReference>
<accession>A0AAF0EYF6</accession>
<dbReference type="PANTHER" id="PTHR11076">
    <property type="entry name" value="DNA REPAIR POLYMERASE UMUC / TRANSFERASE FAMILY MEMBER"/>
    <property type="match status" value="1"/>
</dbReference>
<dbReference type="InterPro" id="IPR022880">
    <property type="entry name" value="DNApol_IV"/>
</dbReference>
<dbReference type="GO" id="GO:0070987">
    <property type="term" value="P:error-free translesion synthesis"/>
    <property type="evidence" value="ECO:0007669"/>
    <property type="project" value="UniProtKB-ARBA"/>
</dbReference>
<dbReference type="Pfam" id="PF11799">
    <property type="entry name" value="IMS_C"/>
    <property type="match status" value="1"/>
</dbReference>
<evidence type="ECO:0000256" key="4">
    <source>
        <dbReference type="ARBA" id="ARBA00022679"/>
    </source>
</evidence>
<dbReference type="InterPro" id="IPR036775">
    <property type="entry name" value="DNA_pol_Y-fam_lit_finger_sf"/>
</dbReference>
<evidence type="ECO:0000256" key="8">
    <source>
        <dbReference type="ARBA" id="ARBA00022763"/>
    </source>
</evidence>
<keyword evidence="7" id="KW-0479">Metal-binding</keyword>
<keyword evidence="6" id="KW-0235">DNA replication</keyword>
<dbReference type="HAMAP" id="MF_01113">
    <property type="entry name" value="DNApol_IV"/>
    <property type="match status" value="1"/>
</dbReference>
<sequence length="461" mass="50895">MDNVGVPQSLTRQLCGPSALKAGVSGDDSVVQRILEVSRGSLYFENEQRRHERASRRIAELLARRDAVLQAAPRGSAGWRATEAEIDRAAAAMEASRDLSRTILHCDMDMFFAAVELRSDPSLEGKKFAVGSSVISTASYEARASGVRSGMGTHVAKALCPELIVLDGRYDVYQQYSKTIMDVLRKYDDNIYPRSLDEAFVDVTDYCERHQVDVDDVVTELRKRVTDATGLTVSVGIAPNMMLAKIVSDYRKPNGQYRLPADPEVIRSFMAELPVRKVPGIGGVTERVLESLGVATCGEIWERRVELRAAFGNIDMLLRATLGLGETRVKPPARHDRRSCGRERTFPPTTDVAVLHGHLRDACRMLAEDLAELGFAGRTLTLVGKRASFQRFSRARSLPAAIASAEAIYEAAERLLHECGTRPALRLIGVRMTGLVDLRRVGPLAQWLEAPKFGDAKLWSQ</sequence>
<evidence type="ECO:0000256" key="10">
    <source>
        <dbReference type="ARBA" id="ARBA00022932"/>
    </source>
</evidence>
<dbReference type="FunFam" id="3.30.1490.100:FF:000004">
    <property type="entry name" value="DNA polymerase IV"/>
    <property type="match status" value="1"/>
</dbReference>